<dbReference type="Pfam" id="PF05960">
    <property type="entry name" value="DUF885"/>
    <property type="match status" value="1"/>
</dbReference>
<comment type="caution">
    <text evidence="1">The sequence shown here is derived from an EMBL/GenBank/DDBJ whole genome shotgun (WGS) entry which is preliminary data.</text>
</comment>
<dbReference type="AlphaFoldDB" id="A0A967APR3"/>
<dbReference type="Proteomes" id="UP000707206">
    <property type="component" value="Unassembled WGS sequence"/>
</dbReference>
<accession>A0A967APR3</accession>
<sequence>MLASCKTEDRKSDAVSNKPIDSIFAEFYQFKKSINPIEATKAGYSGYNDTIANYISDRYQKHLVENYGRFLEQLSAYDSTELTPAQWMSLRVMQWDCAIKKEGLTNKLVTMASPIYDLPSFELMPLIQIQSLHLYVAQLAGGTSVQPFGTVKDYDNWLERIDDYVIFLDACVVKMKEGIKQGVVLPKSLTKKMIPQLTGFIEAPVKRHLFYTPILNMPDTFITTERERLDKAYTSAITEKLIPAYTRLNDFLTNSYVPACRETSGIGALPHGPETYQYLIRLHTTTNMTADEIHELGKSEVARISEEMEKAKNAIGFQGDLKAFFDHVRNHGEQMPFTQPDQVIANFNSIRERIDKKLGQVFDLKPKAGFEVRRTEAFREASASAEYVPGSKDATRSGIFYVPIPDVRNYNKFADEALFLHEAIPGHHYQLSLQQENESLPEFLHPESMGVFVEGWALYAESLGKELGLYEDPYQYFGMLSMEMHRAIRLVVDTGIHAKGWTREEAIQYSLDHEAESEEGIIAEIERYMATPGQALSYKIGQLKIRELRDKATASLGDSFEVKEFHNQVLNSGSLPLILLEEKIEGWIASQK</sequence>
<dbReference type="PANTHER" id="PTHR33361:SF16">
    <property type="entry name" value="DUF885 DOMAIN-CONTAINING PROTEIN"/>
    <property type="match status" value="1"/>
</dbReference>
<proteinExistence type="predicted"/>
<name>A0A967APR3_9FLAO</name>
<gene>
    <name evidence="1" type="ORF">FK220_001440</name>
</gene>
<reference evidence="1" key="1">
    <citation type="submission" date="2019-07" db="EMBL/GenBank/DDBJ databases">
        <authorList>
            <person name="De-Chao Zhang Q."/>
        </authorList>
    </citation>
    <scope>NUCLEOTIDE SEQUENCE</scope>
    <source>
        <strain evidence="1">TP-CH-4</strain>
    </source>
</reference>
<evidence type="ECO:0000313" key="2">
    <source>
        <dbReference type="Proteomes" id="UP000707206"/>
    </source>
</evidence>
<protein>
    <submittedName>
        <fullName evidence="1">DUF885 domain-containing protein</fullName>
    </submittedName>
</protein>
<organism evidence="1 2">
    <name type="scientific">Pelagihabitans pacificus</name>
    <dbReference type="NCBI Taxonomy" id="2696054"/>
    <lineage>
        <taxon>Bacteria</taxon>
        <taxon>Pseudomonadati</taxon>
        <taxon>Bacteroidota</taxon>
        <taxon>Flavobacteriia</taxon>
        <taxon>Flavobacteriales</taxon>
        <taxon>Flavobacteriaceae</taxon>
        <taxon>Pelagihabitans</taxon>
    </lineage>
</organism>
<evidence type="ECO:0000313" key="1">
    <source>
        <dbReference type="EMBL" id="NHF57984.1"/>
    </source>
</evidence>
<dbReference type="EMBL" id="VIKU02000001">
    <property type="protein sequence ID" value="NHF57984.1"/>
    <property type="molecule type" value="Genomic_DNA"/>
</dbReference>
<reference evidence="1" key="2">
    <citation type="submission" date="2020-03" db="EMBL/GenBank/DDBJ databases">
        <title>Flavobacteriaceae bacterium strain TP-CH-4, a member of the family Flavobacteriaceae isolated from a deep-sea seamount.</title>
        <authorList>
            <person name="Zhang D.-C."/>
        </authorList>
    </citation>
    <scope>NUCLEOTIDE SEQUENCE</scope>
    <source>
        <strain evidence="1">TP-CH-4</strain>
    </source>
</reference>
<keyword evidence="2" id="KW-1185">Reference proteome</keyword>
<dbReference type="PANTHER" id="PTHR33361">
    <property type="entry name" value="GLR0591 PROTEIN"/>
    <property type="match status" value="1"/>
</dbReference>
<dbReference type="InterPro" id="IPR010281">
    <property type="entry name" value="DUF885"/>
</dbReference>